<evidence type="ECO:0000256" key="1">
    <source>
        <dbReference type="PROSITE-ProRule" id="PRU00023"/>
    </source>
</evidence>
<dbReference type="Pfam" id="PF12796">
    <property type="entry name" value="Ank_2"/>
    <property type="match status" value="2"/>
</dbReference>
<dbReference type="SUPFAM" id="SSF49265">
    <property type="entry name" value="Fibronectin type III"/>
    <property type="match status" value="1"/>
</dbReference>
<accession>A0A8J4U658</accession>
<dbReference type="PANTHER" id="PTHR24183:SF1">
    <property type="entry name" value="FIBRONECTIN TYPE 3 AND ANKYRIN REPEAT DOMAINS PROTEIN 1"/>
    <property type="match status" value="1"/>
</dbReference>
<feature type="domain" description="Fibronectin type-III" evidence="2">
    <location>
        <begin position="14"/>
        <end position="109"/>
    </location>
</feature>
<evidence type="ECO:0000259" key="2">
    <source>
        <dbReference type="PROSITE" id="PS50853"/>
    </source>
</evidence>
<dbReference type="PROSITE" id="PS50853">
    <property type="entry name" value="FN3"/>
    <property type="match status" value="1"/>
</dbReference>
<keyword evidence="1" id="KW-0040">ANK repeat</keyword>
<dbReference type="Proteomes" id="UP000727407">
    <property type="component" value="Unassembled WGS sequence"/>
</dbReference>
<evidence type="ECO:0000313" key="4">
    <source>
        <dbReference type="Proteomes" id="UP000727407"/>
    </source>
</evidence>
<dbReference type="PANTHER" id="PTHR24183">
    <property type="entry name" value="FIBRONECTIN TYPE 3 AND ANKYRIN REPEAT DOMAINS PROTEIN 1"/>
    <property type="match status" value="1"/>
</dbReference>
<dbReference type="EMBL" id="QNUK01000163">
    <property type="protein sequence ID" value="KAF5899556.1"/>
    <property type="molecule type" value="Genomic_DNA"/>
</dbReference>
<dbReference type="PROSITE" id="PS50297">
    <property type="entry name" value="ANK_REP_REGION"/>
    <property type="match status" value="3"/>
</dbReference>
<evidence type="ECO:0000313" key="3">
    <source>
        <dbReference type="EMBL" id="KAF5899556.1"/>
    </source>
</evidence>
<dbReference type="GO" id="GO:0042981">
    <property type="term" value="P:regulation of apoptotic process"/>
    <property type="evidence" value="ECO:0007669"/>
    <property type="project" value="TreeGrafter"/>
</dbReference>
<dbReference type="InterPro" id="IPR003961">
    <property type="entry name" value="FN3_dom"/>
</dbReference>
<feature type="repeat" description="ANK" evidence="1">
    <location>
        <begin position="250"/>
        <end position="277"/>
    </location>
</feature>
<protein>
    <submittedName>
        <fullName evidence="3">Fibronectin type 3 and ankyrin repeat domains protein 1</fullName>
    </submittedName>
</protein>
<dbReference type="InterPro" id="IPR013783">
    <property type="entry name" value="Ig-like_fold"/>
</dbReference>
<dbReference type="AlphaFoldDB" id="A0A8J4U658"/>
<dbReference type="SMART" id="SM00248">
    <property type="entry name" value="ANK"/>
    <property type="match status" value="5"/>
</dbReference>
<dbReference type="InterPro" id="IPR036116">
    <property type="entry name" value="FN3_sf"/>
</dbReference>
<sequence>MCSDPVLEDEVPMSHEVIVVEKVDHCSIELSWKSEEDRSGSPDEWTRFDVEQMDPRTKTFVTIYIGHSNHFIVENLVPEMSYQFRLRITKPSGECSLTAAVSASTTSEPVSGKQLHQAVNRNDEDELNRLLESGITNLDIFDKLGNTPLMVAAQKGFSRIVHILIQHGADISMRNASGKDCLMLACFAGHLDIVKHLRVFGATWQSQDMNGCTALHWAVDGAHVPVIDFLIEDGCEVDAHDTVSEWTPLMRVSAISGNADVASLLIQAGADVNTRDKDGKTPLMVAVLNNHEELVKLLLDSGADQHVTNMVQIELKLLLKYASEQLLWVKYSGNGRSLWKAGCHQIVGQCTKARLSIWTGADISVRDKDGKTPLQNAYGKAK</sequence>
<comment type="caution">
    <text evidence="3">The sequence shown here is derived from an EMBL/GenBank/DDBJ whole genome shotgun (WGS) entry which is preliminary data.</text>
</comment>
<dbReference type="InterPro" id="IPR036770">
    <property type="entry name" value="Ankyrin_rpt-contain_sf"/>
</dbReference>
<dbReference type="Gene3D" id="2.60.40.10">
    <property type="entry name" value="Immunoglobulins"/>
    <property type="match status" value="1"/>
</dbReference>
<feature type="repeat" description="ANK" evidence="1">
    <location>
        <begin position="210"/>
        <end position="242"/>
    </location>
</feature>
<feature type="repeat" description="ANK" evidence="1">
    <location>
        <begin position="144"/>
        <end position="176"/>
    </location>
</feature>
<gene>
    <name evidence="3" type="ORF">DAT39_010709</name>
</gene>
<proteinExistence type="predicted"/>
<dbReference type="PRINTS" id="PR01415">
    <property type="entry name" value="ANKYRIN"/>
</dbReference>
<reference evidence="3" key="1">
    <citation type="submission" date="2020-07" db="EMBL/GenBank/DDBJ databases">
        <title>Clarias magur genome sequencing, assembly and annotation.</title>
        <authorList>
            <person name="Kushwaha B."/>
            <person name="Kumar R."/>
            <person name="Das P."/>
            <person name="Joshi C.G."/>
            <person name="Kumar D."/>
            <person name="Nagpure N.S."/>
            <person name="Pandey M."/>
            <person name="Agarwal S."/>
            <person name="Srivastava S."/>
            <person name="Singh M."/>
            <person name="Sahoo L."/>
            <person name="Jayasankar P."/>
            <person name="Meher P.K."/>
            <person name="Koringa P.G."/>
            <person name="Iquebal M.A."/>
            <person name="Das S.P."/>
            <person name="Bit A."/>
            <person name="Patnaik S."/>
            <person name="Patel N."/>
            <person name="Shah T.M."/>
            <person name="Hinsu A."/>
            <person name="Jena J.K."/>
        </authorList>
    </citation>
    <scope>NUCLEOTIDE SEQUENCE</scope>
    <source>
        <strain evidence="3">CIFAMagur01</strain>
        <tissue evidence="3">Testis</tissue>
    </source>
</reference>
<keyword evidence="4" id="KW-1185">Reference proteome</keyword>
<dbReference type="GO" id="GO:0005634">
    <property type="term" value="C:nucleus"/>
    <property type="evidence" value="ECO:0007669"/>
    <property type="project" value="TreeGrafter"/>
</dbReference>
<dbReference type="SUPFAM" id="SSF48403">
    <property type="entry name" value="Ankyrin repeat"/>
    <property type="match status" value="1"/>
</dbReference>
<dbReference type="PROSITE" id="PS50088">
    <property type="entry name" value="ANK_REPEAT"/>
    <property type="match status" value="4"/>
</dbReference>
<feature type="non-terminal residue" evidence="3">
    <location>
        <position position="382"/>
    </location>
</feature>
<dbReference type="OrthoDB" id="9995210at2759"/>
<dbReference type="InterPro" id="IPR002110">
    <property type="entry name" value="Ankyrin_rpt"/>
</dbReference>
<organism evidence="3 4">
    <name type="scientific">Clarias magur</name>
    <name type="common">Asian catfish</name>
    <name type="synonym">Macropteronotus magur</name>
    <dbReference type="NCBI Taxonomy" id="1594786"/>
    <lineage>
        <taxon>Eukaryota</taxon>
        <taxon>Metazoa</taxon>
        <taxon>Chordata</taxon>
        <taxon>Craniata</taxon>
        <taxon>Vertebrata</taxon>
        <taxon>Euteleostomi</taxon>
        <taxon>Actinopterygii</taxon>
        <taxon>Neopterygii</taxon>
        <taxon>Teleostei</taxon>
        <taxon>Ostariophysi</taxon>
        <taxon>Siluriformes</taxon>
        <taxon>Clariidae</taxon>
        <taxon>Clarias</taxon>
    </lineage>
</organism>
<name>A0A8J4U658_CLAMG</name>
<feature type="repeat" description="ANK" evidence="1">
    <location>
        <begin position="278"/>
        <end position="310"/>
    </location>
</feature>
<dbReference type="CDD" id="cd00063">
    <property type="entry name" value="FN3"/>
    <property type="match status" value="1"/>
</dbReference>
<dbReference type="Gene3D" id="1.25.40.20">
    <property type="entry name" value="Ankyrin repeat-containing domain"/>
    <property type="match status" value="3"/>
</dbReference>